<evidence type="ECO:0000256" key="13">
    <source>
        <dbReference type="ARBA" id="ARBA00051399"/>
    </source>
</evidence>
<feature type="compositionally biased region" description="Basic and acidic residues" evidence="16">
    <location>
        <begin position="104"/>
        <end position="121"/>
    </location>
</feature>
<keyword evidence="4" id="KW-0808">Transferase</keyword>
<feature type="binding site" evidence="15">
    <location>
        <position position="269"/>
    </location>
    <ligand>
        <name>Zn(2+)</name>
        <dbReference type="ChEBI" id="CHEBI:29105"/>
    </ligand>
</feature>
<feature type="region of interest" description="Disordered" evidence="16">
    <location>
        <begin position="58"/>
        <end position="82"/>
    </location>
</feature>
<dbReference type="CDD" id="cd01410">
    <property type="entry name" value="SIRT7"/>
    <property type="match status" value="1"/>
</dbReference>
<organism evidence="18 19">
    <name type="scientific">Trichomalopsis sarcophagae</name>
    <dbReference type="NCBI Taxonomy" id="543379"/>
    <lineage>
        <taxon>Eukaryota</taxon>
        <taxon>Metazoa</taxon>
        <taxon>Ecdysozoa</taxon>
        <taxon>Arthropoda</taxon>
        <taxon>Hexapoda</taxon>
        <taxon>Insecta</taxon>
        <taxon>Pterygota</taxon>
        <taxon>Neoptera</taxon>
        <taxon>Endopterygota</taxon>
        <taxon>Hymenoptera</taxon>
        <taxon>Apocrita</taxon>
        <taxon>Proctotrupomorpha</taxon>
        <taxon>Chalcidoidea</taxon>
        <taxon>Pteromalidae</taxon>
        <taxon>Pteromalinae</taxon>
        <taxon>Trichomalopsis</taxon>
    </lineage>
</organism>
<feature type="binding site" evidence="15">
    <location>
        <position position="299"/>
    </location>
    <ligand>
        <name>Zn(2+)</name>
        <dbReference type="ChEBI" id="CHEBI:29105"/>
    </ligand>
</feature>
<dbReference type="PROSITE" id="PS50305">
    <property type="entry name" value="SIRTUIN"/>
    <property type="match status" value="1"/>
</dbReference>
<comment type="catalytic activity">
    <reaction evidence="11">
        <text>N(6)-decanoyl-L-lysyl-[protein] + NAD(+) + H2O = 2''-O-decanoyl-ADP-D-ribose + nicotinamide + L-lysyl-[protein]</text>
        <dbReference type="Rhea" id="RHEA:70631"/>
        <dbReference type="Rhea" id="RHEA-COMP:9752"/>
        <dbReference type="Rhea" id="RHEA-COMP:17932"/>
        <dbReference type="ChEBI" id="CHEBI:15377"/>
        <dbReference type="ChEBI" id="CHEBI:17154"/>
        <dbReference type="ChEBI" id="CHEBI:29969"/>
        <dbReference type="ChEBI" id="CHEBI:57540"/>
        <dbReference type="ChEBI" id="CHEBI:143222"/>
        <dbReference type="ChEBI" id="CHEBI:189688"/>
    </reaction>
    <physiologicalReaction direction="left-to-right" evidence="11">
        <dbReference type="Rhea" id="RHEA:70632"/>
    </physiologicalReaction>
</comment>
<evidence type="ECO:0000256" key="4">
    <source>
        <dbReference type="ARBA" id="ARBA00022679"/>
    </source>
</evidence>
<dbReference type="GO" id="GO:0046872">
    <property type="term" value="F:metal ion binding"/>
    <property type="evidence" value="ECO:0007669"/>
    <property type="project" value="UniProtKB-KW"/>
</dbReference>
<evidence type="ECO:0000256" key="12">
    <source>
        <dbReference type="ARBA" id="ARBA00051105"/>
    </source>
</evidence>
<keyword evidence="7" id="KW-0520">NAD</keyword>
<keyword evidence="5 15" id="KW-0479">Metal-binding</keyword>
<gene>
    <name evidence="18" type="ORF">TSAR_001022</name>
</gene>
<comment type="similarity">
    <text evidence="8">Belongs to the sirtuin family. Class IV subfamily.</text>
</comment>
<comment type="cofactor">
    <cofactor evidence="1">
        <name>Zn(2+)</name>
        <dbReference type="ChEBI" id="CHEBI:29105"/>
    </cofactor>
</comment>
<dbReference type="InterPro" id="IPR029035">
    <property type="entry name" value="DHS-like_NAD/FAD-binding_dom"/>
</dbReference>
<keyword evidence="3" id="KW-0597">Phosphoprotein</keyword>
<dbReference type="GO" id="GO:0000785">
    <property type="term" value="C:chromatin"/>
    <property type="evidence" value="ECO:0007669"/>
    <property type="project" value="TreeGrafter"/>
</dbReference>
<evidence type="ECO:0000256" key="5">
    <source>
        <dbReference type="ARBA" id="ARBA00022723"/>
    </source>
</evidence>
<evidence type="ECO:0000256" key="10">
    <source>
        <dbReference type="ARBA" id="ARBA00043038"/>
    </source>
</evidence>
<evidence type="ECO:0000256" key="8">
    <source>
        <dbReference type="ARBA" id="ARBA00038170"/>
    </source>
</evidence>
<dbReference type="GO" id="GO:0010468">
    <property type="term" value="P:regulation of gene expression"/>
    <property type="evidence" value="ECO:0007669"/>
    <property type="project" value="UniProtKB-ARBA"/>
</dbReference>
<dbReference type="FunFam" id="3.40.50.1220:FF:000038">
    <property type="entry name" value="NAD-dependent protein deacetylase sirtuin-6 isoform X2"/>
    <property type="match status" value="1"/>
</dbReference>
<dbReference type="InterPro" id="IPR026590">
    <property type="entry name" value="Ssirtuin_cat_dom"/>
</dbReference>
<keyword evidence="6 15" id="KW-0862">Zinc</keyword>
<dbReference type="Gene3D" id="2.20.28.200">
    <property type="match status" value="1"/>
</dbReference>
<evidence type="ECO:0000256" key="15">
    <source>
        <dbReference type="PROSITE-ProRule" id="PRU00236"/>
    </source>
</evidence>
<dbReference type="Proteomes" id="UP000215335">
    <property type="component" value="Unassembled WGS sequence"/>
</dbReference>
<evidence type="ECO:0000313" key="19">
    <source>
        <dbReference type="Proteomes" id="UP000215335"/>
    </source>
</evidence>
<protein>
    <recommendedName>
        <fullName evidence="2">protein acetyllysine N-acetyltransferase</fullName>
        <ecNumber evidence="2">2.3.1.286</ecNumber>
    </recommendedName>
    <alternativeName>
        <fullName evidence="10">Regulatory protein SIR2 homolog 7</fullName>
    </alternativeName>
    <alternativeName>
        <fullName evidence="9">SIR2-like protein 7</fullName>
    </alternativeName>
</protein>
<dbReference type="GO" id="GO:0097372">
    <property type="term" value="F:histone H3K18 deacetylase activity, NAD-dependent"/>
    <property type="evidence" value="ECO:0007669"/>
    <property type="project" value="TreeGrafter"/>
</dbReference>
<dbReference type="InterPro" id="IPR003000">
    <property type="entry name" value="Sirtuin"/>
</dbReference>
<dbReference type="PANTHER" id="PTHR11085:SF1">
    <property type="entry name" value="NAD-DEPENDENT PROTEIN DEACETYLASE SIRTUIN-7"/>
    <property type="match status" value="1"/>
</dbReference>
<feature type="binding site" evidence="15">
    <location>
        <position position="266"/>
    </location>
    <ligand>
        <name>Zn(2+)</name>
        <dbReference type="ChEBI" id="CHEBI:29105"/>
    </ligand>
</feature>
<comment type="catalytic activity">
    <reaction evidence="14">
        <text>N(6)-glutaryl-L-lysyl-[protein] + NAD(+) + H2O = 2''-O-glutaryl-ADP-D-ribose + nicotinamide + L-lysyl-[protein]</text>
        <dbReference type="Rhea" id="RHEA:47664"/>
        <dbReference type="Rhea" id="RHEA-COMP:9752"/>
        <dbReference type="Rhea" id="RHEA-COMP:11875"/>
        <dbReference type="ChEBI" id="CHEBI:15377"/>
        <dbReference type="ChEBI" id="CHEBI:17154"/>
        <dbReference type="ChEBI" id="CHEBI:29969"/>
        <dbReference type="ChEBI" id="CHEBI:57540"/>
        <dbReference type="ChEBI" id="CHEBI:87828"/>
        <dbReference type="ChEBI" id="CHEBI:87829"/>
    </reaction>
    <physiologicalReaction direction="left-to-right" evidence="14">
        <dbReference type="Rhea" id="RHEA:47665"/>
    </physiologicalReaction>
</comment>
<reference evidence="18 19" key="1">
    <citation type="journal article" date="2017" name="Curr. Biol.">
        <title>The Evolution of Venom by Co-option of Single-Copy Genes.</title>
        <authorList>
            <person name="Martinson E.O."/>
            <person name="Mrinalini"/>
            <person name="Kelkar Y.D."/>
            <person name="Chang C.H."/>
            <person name="Werren J.H."/>
        </authorList>
    </citation>
    <scope>NUCLEOTIDE SEQUENCE [LARGE SCALE GENOMIC DNA]</scope>
    <source>
        <strain evidence="18 19">Alberta</strain>
        <tissue evidence="18">Whole body</tissue>
    </source>
</reference>
<feature type="binding site" evidence="15">
    <location>
        <position position="296"/>
    </location>
    <ligand>
        <name>Zn(2+)</name>
        <dbReference type="ChEBI" id="CHEBI:29105"/>
    </ligand>
</feature>
<dbReference type="SUPFAM" id="SSF52467">
    <property type="entry name" value="DHS-like NAD/FAD-binding domain"/>
    <property type="match status" value="1"/>
</dbReference>
<dbReference type="OrthoDB" id="2919105at2759"/>
<feature type="non-terminal residue" evidence="18">
    <location>
        <position position="1"/>
    </location>
</feature>
<dbReference type="GO" id="GO:0035861">
    <property type="term" value="C:site of double-strand break"/>
    <property type="evidence" value="ECO:0007669"/>
    <property type="project" value="UniProtKB-ARBA"/>
</dbReference>
<proteinExistence type="inferred from homology"/>
<evidence type="ECO:0000313" key="18">
    <source>
        <dbReference type="EMBL" id="OXU23217.1"/>
    </source>
</evidence>
<evidence type="ECO:0000256" key="2">
    <source>
        <dbReference type="ARBA" id="ARBA00012928"/>
    </source>
</evidence>
<dbReference type="FunFam" id="2.20.28.200:FF:000002">
    <property type="entry name" value="NAD-dependent deacetylase sirtuin-7"/>
    <property type="match status" value="1"/>
</dbReference>
<sequence length="627" mass="69940">TLSIILGRGGRAGDDAARERQAITTETAQNIPKCKQGGATRRLHYPCCCRRKQERRQAALSNGDETETRNGGGGHWGDDDEEVPDVEEAIYRLAIPKSSRRAHGYREKGSESCDDTSEARGQQDIRGVRVSCIMQQQKRDRVKARLEEVEDAPEILEEKCIRLAAAISRATSLAVYTGAGISTAASIPDYRGTNGVWTRLQQGKDIGNHDLSQAEPTITHMALYALYKARMLKHIVSQNCDGLHLRSGIPRLLLSEVHGNMYVEVCRTCKPSREYWRLFDVTEKTARYAHSTGRTCHKCNSPLQDSIVHFGERGNLLWPINWNGASRAAKQADVILCLGSSLKVLKKYPWLWQMDRPVAKRPQLYIVNLQWTPKDDNAVLKINGKCDQVMKIVMSHLGIDIPCYQRAKDPIFYHAIKLQSNELSTTSQPCLQPQSLPCGLNKTTRTSNNQNQQVVIEKEEKIDHDVEIIQEIPAALPFLSMGLPFPPMYICPQLTPFLYYHPFVQIPAVAAAATTTFDASLQNQDDRLPAKPKPACDFCMENESSPTCLYYQRDVDGDPVTTDLLLTTSEPPPDPNEIQDDSELPKTPPAEASAAASITDENVPAASSAKNPGWFGKGYRKGMKRKR</sequence>
<evidence type="ECO:0000256" key="7">
    <source>
        <dbReference type="ARBA" id="ARBA00023027"/>
    </source>
</evidence>
<dbReference type="PANTHER" id="PTHR11085">
    <property type="entry name" value="NAD-DEPENDENT PROTEIN DEACYLASE SIRTUIN-5, MITOCHONDRIAL-RELATED"/>
    <property type="match status" value="1"/>
</dbReference>
<feature type="region of interest" description="Disordered" evidence="16">
    <location>
        <begin position="101"/>
        <end position="121"/>
    </location>
</feature>
<dbReference type="Gene3D" id="3.40.50.1220">
    <property type="entry name" value="TPP-binding domain"/>
    <property type="match status" value="1"/>
</dbReference>
<dbReference type="STRING" id="543379.A0A232EY21"/>
<evidence type="ECO:0000256" key="1">
    <source>
        <dbReference type="ARBA" id="ARBA00001947"/>
    </source>
</evidence>
<evidence type="ECO:0000256" key="11">
    <source>
        <dbReference type="ARBA" id="ARBA00050237"/>
    </source>
</evidence>
<evidence type="ECO:0000256" key="9">
    <source>
        <dbReference type="ARBA" id="ARBA00041832"/>
    </source>
</evidence>
<accession>A0A232EY21</accession>
<evidence type="ECO:0000259" key="17">
    <source>
        <dbReference type="PROSITE" id="PS50305"/>
    </source>
</evidence>
<dbReference type="InterPro" id="IPR050134">
    <property type="entry name" value="NAD-dep_sirtuin_deacylases"/>
</dbReference>
<comment type="catalytic activity">
    <reaction evidence="12">
        <text>N(6)-succinyl-L-lysyl-[protein] + NAD(+) + H2O = 2''-O-succinyl-ADP-D-ribose + nicotinamide + L-lysyl-[protein]</text>
        <dbReference type="Rhea" id="RHEA:47668"/>
        <dbReference type="Rhea" id="RHEA-COMP:9752"/>
        <dbReference type="Rhea" id="RHEA-COMP:11877"/>
        <dbReference type="ChEBI" id="CHEBI:15377"/>
        <dbReference type="ChEBI" id="CHEBI:17154"/>
        <dbReference type="ChEBI" id="CHEBI:29969"/>
        <dbReference type="ChEBI" id="CHEBI:57540"/>
        <dbReference type="ChEBI" id="CHEBI:87830"/>
        <dbReference type="ChEBI" id="CHEBI:87832"/>
    </reaction>
    <physiologicalReaction direction="left-to-right" evidence="12">
        <dbReference type="Rhea" id="RHEA:47669"/>
    </physiologicalReaction>
</comment>
<feature type="region of interest" description="Disordered" evidence="16">
    <location>
        <begin position="560"/>
        <end position="627"/>
    </location>
</feature>
<feature type="compositionally biased region" description="Basic residues" evidence="16">
    <location>
        <begin position="618"/>
        <end position="627"/>
    </location>
</feature>
<dbReference type="EC" id="2.3.1.286" evidence="2"/>
<evidence type="ECO:0000256" key="3">
    <source>
        <dbReference type="ARBA" id="ARBA00022553"/>
    </source>
</evidence>
<feature type="domain" description="Deacetylase sirtuin-type" evidence="17">
    <location>
        <begin position="153"/>
        <end position="400"/>
    </location>
</feature>
<comment type="caution">
    <text evidence="18">The sequence shown here is derived from an EMBL/GenBank/DDBJ whole genome shotgun (WGS) entry which is preliminary data.</text>
</comment>
<dbReference type="EMBL" id="NNAY01001690">
    <property type="protein sequence ID" value="OXU23217.1"/>
    <property type="molecule type" value="Genomic_DNA"/>
</dbReference>
<dbReference type="Pfam" id="PF02146">
    <property type="entry name" value="SIR2"/>
    <property type="match status" value="1"/>
</dbReference>
<name>A0A232EY21_9HYME</name>
<evidence type="ECO:0000256" key="14">
    <source>
        <dbReference type="ARBA" id="ARBA00052763"/>
    </source>
</evidence>
<dbReference type="AlphaFoldDB" id="A0A232EY21"/>
<dbReference type="GO" id="GO:0005634">
    <property type="term" value="C:nucleus"/>
    <property type="evidence" value="ECO:0007669"/>
    <property type="project" value="TreeGrafter"/>
</dbReference>
<dbReference type="GO" id="GO:0140861">
    <property type="term" value="P:DNA repair-dependent chromatin remodeling"/>
    <property type="evidence" value="ECO:0007669"/>
    <property type="project" value="UniProtKB-ARBA"/>
</dbReference>
<keyword evidence="19" id="KW-1185">Reference proteome</keyword>
<evidence type="ECO:0000256" key="6">
    <source>
        <dbReference type="ARBA" id="ARBA00022833"/>
    </source>
</evidence>
<feature type="active site" description="Proton acceptor" evidence="15">
    <location>
        <position position="258"/>
    </location>
</feature>
<comment type="catalytic activity">
    <reaction evidence="13">
        <text>N(6)-propanoyl-L-lysyl-[protein] + NAD(+) + H2O = 3''-O-propanoyl-ADP-D-ribose + nicotinamide + L-lysyl-[protein]</text>
        <dbReference type="Rhea" id="RHEA:23500"/>
        <dbReference type="Rhea" id="RHEA-COMP:9752"/>
        <dbReference type="Rhea" id="RHEA-COMP:13758"/>
        <dbReference type="ChEBI" id="CHEBI:15377"/>
        <dbReference type="ChEBI" id="CHEBI:17154"/>
        <dbReference type="ChEBI" id="CHEBI:29969"/>
        <dbReference type="ChEBI" id="CHEBI:57540"/>
        <dbReference type="ChEBI" id="CHEBI:138019"/>
        <dbReference type="ChEBI" id="CHEBI:145015"/>
    </reaction>
    <physiologicalReaction direction="left-to-right" evidence="13">
        <dbReference type="Rhea" id="RHEA:23501"/>
    </physiologicalReaction>
</comment>
<evidence type="ECO:0000256" key="16">
    <source>
        <dbReference type="SAM" id="MobiDB-lite"/>
    </source>
</evidence>
<dbReference type="GO" id="GO:0070403">
    <property type="term" value="F:NAD+ binding"/>
    <property type="evidence" value="ECO:0007669"/>
    <property type="project" value="InterPro"/>
</dbReference>